<feature type="domain" description="Shikimate dehydrogenase substrate binding N-terminal" evidence="2">
    <location>
        <begin position="297"/>
        <end position="377"/>
    </location>
</feature>
<dbReference type="InterPro" id="IPR006151">
    <property type="entry name" value="Shikm_DH/Glu-tRNA_Rdtase"/>
</dbReference>
<dbReference type="PANTHER" id="PTHR21089:SF12">
    <property type="entry name" value="BIFUNCTIONAL 3-DEHYDROQUINATE DEHYDRATASE_SHIKIMATE DEHYDROGENASE, CHLOROPLASTIC"/>
    <property type="match status" value="1"/>
</dbReference>
<feature type="domain" description="Quinate/shikimate 5-dehydrogenase/glutamyl-tRNA reductase" evidence="1">
    <location>
        <begin position="1017"/>
        <end position="1091"/>
    </location>
</feature>
<dbReference type="OrthoDB" id="204377at2759"/>
<evidence type="ECO:0008006" key="6">
    <source>
        <dbReference type="Google" id="ProtNLM"/>
    </source>
</evidence>
<evidence type="ECO:0000313" key="5">
    <source>
        <dbReference type="Proteomes" id="UP000886885"/>
    </source>
</evidence>
<dbReference type="InterPro" id="IPR013708">
    <property type="entry name" value="Shikimate_DH-bd_N"/>
</dbReference>
<dbReference type="Proteomes" id="UP000886885">
    <property type="component" value="Chromosome 13A"/>
</dbReference>
<dbReference type="GO" id="GO:0004764">
    <property type="term" value="F:shikimate 3-dehydrogenase (NADP+) activity"/>
    <property type="evidence" value="ECO:0007669"/>
    <property type="project" value="InterPro"/>
</dbReference>
<proteinExistence type="inferred from homology"/>
<comment type="caution">
    <text evidence="4">The sequence shown here is derived from an EMBL/GenBank/DDBJ whole genome shotgun (WGS) entry which is preliminary data.</text>
</comment>
<dbReference type="Pfam" id="PF01487">
    <property type="entry name" value="DHquinase_I"/>
    <property type="match status" value="2"/>
</dbReference>
<dbReference type="HAMAP" id="MF_00214">
    <property type="entry name" value="AroD"/>
    <property type="match status" value="1"/>
</dbReference>
<dbReference type="NCBIfam" id="TIGR01093">
    <property type="entry name" value="aroD"/>
    <property type="match status" value="1"/>
</dbReference>
<dbReference type="Pfam" id="PF18317">
    <property type="entry name" value="SDH_C"/>
    <property type="match status" value="1"/>
</dbReference>
<dbReference type="FunFam" id="3.20.20.70:FF:000142">
    <property type="entry name" value="bifunctional 3-dehydroquinate dehydratase/shikimate dehydrogenase, chloroplastic"/>
    <property type="match status" value="2"/>
</dbReference>
<dbReference type="InterPro" id="IPR001381">
    <property type="entry name" value="DHquinase_I"/>
</dbReference>
<evidence type="ECO:0000259" key="3">
    <source>
        <dbReference type="Pfam" id="PF18317"/>
    </source>
</evidence>
<evidence type="ECO:0000259" key="1">
    <source>
        <dbReference type="Pfam" id="PF01488"/>
    </source>
</evidence>
<dbReference type="PANTHER" id="PTHR21089">
    <property type="entry name" value="SHIKIMATE DEHYDROGENASE"/>
    <property type="match status" value="1"/>
</dbReference>
<dbReference type="AlphaFoldDB" id="A0A8X7YV34"/>
<dbReference type="CDD" id="cd01065">
    <property type="entry name" value="NAD_bind_Shikimate_DH"/>
    <property type="match status" value="2"/>
</dbReference>
<dbReference type="Pfam" id="PF08501">
    <property type="entry name" value="Shikimate_dh_N"/>
    <property type="match status" value="2"/>
</dbReference>
<dbReference type="GO" id="GO:0009423">
    <property type="term" value="P:chorismate biosynthetic process"/>
    <property type="evidence" value="ECO:0007669"/>
    <property type="project" value="TreeGrafter"/>
</dbReference>
<name>A0A8X7YV34_POPTO</name>
<gene>
    <name evidence="4" type="ORF">POTOM_043874</name>
</gene>
<dbReference type="InterPro" id="IPR041121">
    <property type="entry name" value="SDH_C"/>
</dbReference>
<dbReference type="HAMAP" id="MF_00222">
    <property type="entry name" value="Shikimate_DH_AroE"/>
    <property type="match status" value="2"/>
</dbReference>
<evidence type="ECO:0000313" key="4">
    <source>
        <dbReference type="EMBL" id="KAG6751675.1"/>
    </source>
</evidence>
<dbReference type="GO" id="GO:0019632">
    <property type="term" value="P:shikimate metabolic process"/>
    <property type="evidence" value="ECO:0007669"/>
    <property type="project" value="TreeGrafter"/>
</dbReference>
<dbReference type="FunFam" id="3.40.50.10860:FF:000009">
    <property type="entry name" value="Bifunctional 3-dehydroquinate dehydratase/shikimate dehydrogenase, chloroplastic"/>
    <property type="match status" value="1"/>
</dbReference>
<dbReference type="EMBL" id="JAAWWB010000025">
    <property type="protein sequence ID" value="KAG6751675.1"/>
    <property type="molecule type" value="Genomic_DNA"/>
</dbReference>
<sequence length="1172" mass="128095">MDLGDELLSTLRSVVYGDRLARQIQSLATLFCLKYYRFLDLFSLMGRAGILTNSTMVCAPLMARSVEQMVVDMQSAEAQGADAVEVRLDCIDSFQPSQDLETIIRNKPLPVIIVYRPRWEGGQYEGDEHTRLEALRLAHELGADYIDVELKVVYEVLLRIEVASDLVREVKSKHQTGGKVIVSSYLSGATPSKEDLRHLAASMQATKADIIKVVSNANDITELERIFHLLSHSEVPAVAYSLGERGLISQLLCPKFGGAFVYGAMEGNSIPGLPTLDSLREAYKVENINSDTKVFGLVSKPVSHSKGPILHNPALRHANFNGIYVPMFVDDLKEFFEVYTSPDFAGYSVGFPYKEAVVQFCDEVHPLAKSIGAVNTIIRKPSDGKLIGYNTDCEGSIASIEDALTDQRYINGASLNSPLAGKQFVVVGAGGAGRAIAVGAKSRGARVIIFDIDLERAKSLAQVVSGEAQHFDSLAHFQPEKGAILANATPIGMHPNTDRIPVAEATLGNYQLVFDAVYTPRKTRLLEDADAAGAITVSGVEMFLKQAIGQFSLFTGTEGISFISSLYLLHIPSRGLLAPPLKRDNITVLSAKFLQSQFAEALNVHHRYKARRNAERVHAGDCFSQILIYCIMRRNCWKGKEKKRSFLELTSMDIQRADGVRRNSTLICAPIMAESVDQMLVQMKRAKELGADLAEVRVDFLRNFSPRNDLEALIKQCPLPTLITYRPKWEGGQYDGDENKRQKALQIAMELGADFIDIELKVAQEFYNFIQGKKPEKVRIIVSSHNYECTPSIEEIGDLVARIQATGADIVKVATTALDITDNARMFHIIVNLQVPVIGLVMGERGLMSRVLAAKYGGFLTFGSIEAGVVSAPGQPTVKDLLELYNLRQIEADTKVHGVIGNPIGHSKSPHLYNAAFKSVGFNGIYLPLLVDSVANYISTYSSPDFAGYSYTIPHKEDGLKCCDEVDPIAKEIGAISCMIRRTDDGKLKGYNVDYLGAIAAIEEALGASNGAPASVSPLAGKLFVVMGAGGAGKALAYGVYEKGARVVVANRTYGKAEELASKVGGHAIALANLKDFHPEEGMILANTTSVGMKPRTEETPLAKEALKHYALVFDAIYTPKLTTLLREAQEAGSTIVYGTEMFINQAFVQFERFTGLPAPEQLIRDVLARNT</sequence>
<organism evidence="4 5">
    <name type="scientific">Populus tomentosa</name>
    <name type="common">Chinese white poplar</name>
    <dbReference type="NCBI Taxonomy" id="118781"/>
    <lineage>
        <taxon>Eukaryota</taxon>
        <taxon>Viridiplantae</taxon>
        <taxon>Streptophyta</taxon>
        <taxon>Embryophyta</taxon>
        <taxon>Tracheophyta</taxon>
        <taxon>Spermatophyta</taxon>
        <taxon>Magnoliopsida</taxon>
        <taxon>eudicotyledons</taxon>
        <taxon>Gunneridae</taxon>
        <taxon>Pentapetalae</taxon>
        <taxon>rosids</taxon>
        <taxon>fabids</taxon>
        <taxon>Malpighiales</taxon>
        <taxon>Salicaceae</taxon>
        <taxon>Saliceae</taxon>
        <taxon>Populus</taxon>
    </lineage>
</organism>
<dbReference type="CDD" id="cd00502">
    <property type="entry name" value="DHQase_I"/>
    <property type="match status" value="2"/>
</dbReference>
<accession>A0A8X7YV34</accession>
<feature type="domain" description="Shikimate dehydrogenase substrate binding N-terminal" evidence="2">
    <location>
        <begin position="899"/>
        <end position="977"/>
    </location>
</feature>
<keyword evidence="5" id="KW-1185">Reference proteome</keyword>
<reference evidence="4" key="1">
    <citation type="journal article" date="2020" name="bioRxiv">
        <title>Hybrid origin of Populus tomentosa Carr. identified through genome sequencing and phylogenomic analysis.</title>
        <authorList>
            <person name="An X."/>
            <person name="Gao K."/>
            <person name="Chen Z."/>
            <person name="Li J."/>
            <person name="Yang X."/>
            <person name="Yang X."/>
            <person name="Zhou J."/>
            <person name="Guo T."/>
            <person name="Zhao T."/>
            <person name="Huang S."/>
            <person name="Miao D."/>
            <person name="Khan W.U."/>
            <person name="Rao P."/>
            <person name="Ye M."/>
            <person name="Lei B."/>
            <person name="Liao W."/>
            <person name="Wang J."/>
            <person name="Ji L."/>
            <person name="Li Y."/>
            <person name="Guo B."/>
            <person name="Mustafa N.S."/>
            <person name="Li S."/>
            <person name="Yun Q."/>
            <person name="Keller S.R."/>
            <person name="Mao J."/>
            <person name="Zhang R."/>
            <person name="Strauss S.H."/>
        </authorList>
    </citation>
    <scope>NUCLEOTIDE SEQUENCE</scope>
    <source>
        <strain evidence="4">GM15</strain>
        <tissue evidence="4">Leaf</tissue>
    </source>
</reference>
<dbReference type="GO" id="GO:0003855">
    <property type="term" value="F:3-dehydroquinate dehydratase activity"/>
    <property type="evidence" value="ECO:0007669"/>
    <property type="project" value="InterPro"/>
</dbReference>
<protein>
    <recommendedName>
        <fullName evidence="6">Shikimate dehydrogenase</fullName>
    </recommendedName>
</protein>
<feature type="domain" description="SDH C-terminal" evidence="3">
    <location>
        <begin position="1139"/>
        <end position="1168"/>
    </location>
</feature>
<dbReference type="Pfam" id="PF01488">
    <property type="entry name" value="Shikimate_DH"/>
    <property type="match status" value="1"/>
</dbReference>
<dbReference type="FunFam" id="3.40.50.720:FF:000172">
    <property type="entry name" value="Bifunctional 3-dehydroquinate dehydratase/shikimate dehydrogenase, chloroplastic"/>
    <property type="match status" value="2"/>
</dbReference>
<evidence type="ECO:0000259" key="2">
    <source>
        <dbReference type="Pfam" id="PF08501"/>
    </source>
</evidence>
<dbReference type="InterPro" id="IPR022893">
    <property type="entry name" value="Shikimate_DH_fam"/>
</dbReference>